<dbReference type="AlphaFoldDB" id="A0A4Y2K2D5"/>
<proteinExistence type="predicted"/>
<protein>
    <submittedName>
        <fullName evidence="1">Uncharacterized protein</fullName>
    </submittedName>
</protein>
<evidence type="ECO:0000313" key="2">
    <source>
        <dbReference type="Proteomes" id="UP000499080"/>
    </source>
</evidence>
<keyword evidence="2" id="KW-1185">Reference proteome</keyword>
<dbReference type="Proteomes" id="UP000499080">
    <property type="component" value="Unassembled WGS sequence"/>
</dbReference>
<evidence type="ECO:0000313" key="1">
    <source>
        <dbReference type="EMBL" id="GBM96530.1"/>
    </source>
</evidence>
<comment type="caution">
    <text evidence="1">The sequence shown here is derived from an EMBL/GenBank/DDBJ whole genome shotgun (WGS) entry which is preliminary data.</text>
</comment>
<name>A0A4Y2K2D5_ARAVE</name>
<dbReference type="EMBL" id="BGPR01112915">
    <property type="protein sequence ID" value="GBM96530.1"/>
    <property type="molecule type" value="Genomic_DNA"/>
</dbReference>
<accession>A0A4Y2K2D5</accession>
<reference evidence="1 2" key="1">
    <citation type="journal article" date="2019" name="Sci. Rep.">
        <title>Orb-weaving spider Araneus ventricosus genome elucidates the spidroin gene catalogue.</title>
        <authorList>
            <person name="Kono N."/>
            <person name="Nakamura H."/>
            <person name="Ohtoshi R."/>
            <person name="Moran D.A.P."/>
            <person name="Shinohara A."/>
            <person name="Yoshida Y."/>
            <person name="Fujiwara M."/>
            <person name="Mori M."/>
            <person name="Tomita M."/>
            <person name="Arakawa K."/>
        </authorList>
    </citation>
    <scope>NUCLEOTIDE SEQUENCE [LARGE SCALE GENOMIC DNA]</scope>
</reference>
<sequence length="90" mass="10340">MIRESFPRVSIFDLFTLTVESIHVKSQSHDKCDCRGHPTPVYALSYNVVWQHALLPPARRAMDSKIELPLGILSVYREHELTPIQMFSST</sequence>
<organism evidence="1 2">
    <name type="scientific">Araneus ventricosus</name>
    <name type="common">Orbweaver spider</name>
    <name type="synonym">Epeira ventricosa</name>
    <dbReference type="NCBI Taxonomy" id="182803"/>
    <lineage>
        <taxon>Eukaryota</taxon>
        <taxon>Metazoa</taxon>
        <taxon>Ecdysozoa</taxon>
        <taxon>Arthropoda</taxon>
        <taxon>Chelicerata</taxon>
        <taxon>Arachnida</taxon>
        <taxon>Araneae</taxon>
        <taxon>Araneomorphae</taxon>
        <taxon>Entelegynae</taxon>
        <taxon>Araneoidea</taxon>
        <taxon>Araneidae</taxon>
        <taxon>Araneus</taxon>
    </lineage>
</organism>
<gene>
    <name evidence="1" type="ORF">AVEN_121244_1</name>
</gene>